<dbReference type="FunFam" id="3.50.80.10:FF:000001">
    <property type="entry name" value="D-aminoacyl-tRNA deacylase"/>
    <property type="match status" value="1"/>
</dbReference>
<evidence type="ECO:0000313" key="3">
    <source>
        <dbReference type="EMBL" id="SKC70113.1"/>
    </source>
</evidence>
<protein>
    <recommendedName>
        <fullName evidence="2">D-aminoacyl-tRNA deacylase</fullName>
        <shortName evidence="2">DTD</shortName>
        <ecNumber evidence="2">3.1.1.96</ecNumber>
    </recommendedName>
    <alternativeName>
        <fullName evidence="2">Gly-tRNA(Ala) deacylase</fullName>
        <ecNumber evidence="2">3.1.1.-</ecNumber>
    </alternativeName>
</protein>
<keyword evidence="2" id="KW-0694">RNA-binding</keyword>
<dbReference type="NCBIfam" id="TIGR00256">
    <property type="entry name" value="D-aminoacyl-tRNA deacylase"/>
    <property type="match status" value="1"/>
</dbReference>
<dbReference type="SUPFAM" id="SSF69500">
    <property type="entry name" value="DTD-like"/>
    <property type="match status" value="1"/>
</dbReference>
<dbReference type="CDD" id="cd00563">
    <property type="entry name" value="Dtyr_deacylase"/>
    <property type="match status" value="1"/>
</dbReference>
<feature type="short sequence motif" description="Gly-cisPro motif, important for rejection of L-amino acids" evidence="2">
    <location>
        <begin position="137"/>
        <end position="138"/>
    </location>
</feature>
<dbReference type="EC" id="3.1.1.96" evidence="2"/>
<dbReference type="PANTHER" id="PTHR10472">
    <property type="entry name" value="D-TYROSYL-TRNA TYR DEACYLASE"/>
    <property type="match status" value="1"/>
</dbReference>
<comment type="catalytic activity">
    <reaction evidence="2">
        <text>a D-aminoacyl-tRNA + H2O = a tRNA + a D-alpha-amino acid + H(+)</text>
        <dbReference type="Rhea" id="RHEA:13953"/>
        <dbReference type="Rhea" id="RHEA-COMP:10123"/>
        <dbReference type="Rhea" id="RHEA-COMP:10124"/>
        <dbReference type="ChEBI" id="CHEBI:15377"/>
        <dbReference type="ChEBI" id="CHEBI:15378"/>
        <dbReference type="ChEBI" id="CHEBI:59871"/>
        <dbReference type="ChEBI" id="CHEBI:78442"/>
        <dbReference type="ChEBI" id="CHEBI:79333"/>
        <dbReference type="EC" id="3.1.1.96"/>
    </reaction>
</comment>
<dbReference type="OrthoDB" id="9801395at2"/>
<comment type="similarity">
    <text evidence="1 2">Belongs to the DTD family.</text>
</comment>
<dbReference type="Proteomes" id="UP000190285">
    <property type="component" value="Unassembled WGS sequence"/>
</dbReference>
<dbReference type="STRING" id="36842.SAMN02194393_02377"/>
<evidence type="ECO:0000313" key="4">
    <source>
        <dbReference type="Proteomes" id="UP000190285"/>
    </source>
</evidence>
<comment type="catalytic activity">
    <reaction evidence="2">
        <text>glycyl-tRNA(Ala) + H2O = tRNA(Ala) + glycine + H(+)</text>
        <dbReference type="Rhea" id="RHEA:53744"/>
        <dbReference type="Rhea" id="RHEA-COMP:9657"/>
        <dbReference type="Rhea" id="RHEA-COMP:13640"/>
        <dbReference type="ChEBI" id="CHEBI:15377"/>
        <dbReference type="ChEBI" id="CHEBI:15378"/>
        <dbReference type="ChEBI" id="CHEBI:57305"/>
        <dbReference type="ChEBI" id="CHEBI:78442"/>
        <dbReference type="ChEBI" id="CHEBI:78522"/>
    </reaction>
</comment>
<comment type="function">
    <text evidence="2">An aminoacyl-tRNA editing enzyme that deacylates mischarged D-aminoacyl-tRNAs. Also deacylates mischarged glycyl-tRNA(Ala), protecting cells against glycine mischarging by AlaRS. Acts via tRNA-based rather than protein-based catalysis; rejects L-amino acids rather than detecting D-amino acids in the active site. By recycling D-aminoacyl-tRNA to D-amino acids and free tRNA molecules, this enzyme counteracts the toxicity associated with the formation of D-aminoacyl-tRNA entities in vivo and helps enforce protein L-homochirality.</text>
</comment>
<dbReference type="AlphaFoldDB" id="A0A1T5L2F1"/>
<comment type="domain">
    <text evidence="2">A Gly-cisPro motif from one monomer fits into the active site of the other monomer to allow specific chiral rejection of L-amino acids.</text>
</comment>
<dbReference type="InterPro" id="IPR023509">
    <property type="entry name" value="DTD-like_sf"/>
</dbReference>
<dbReference type="GO" id="GO:0051500">
    <property type="term" value="F:D-tyrosyl-tRNA(Tyr) deacylase activity"/>
    <property type="evidence" value="ECO:0007669"/>
    <property type="project" value="TreeGrafter"/>
</dbReference>
<keyword evidence="2" id="KW-0820">tRNA-binding</keyword>
<keyword evidence="2" id="KW-0378">Hydrolase</keyword>
<dbReference type="GO" id="GO:0000049">
    <property type="term" value="F:tRNA binding"/>
    <property type="evidence" value="ECO:0007669"/>
    <property type="project" value="UniProtKB-UniRule"/>
</dbReference>
<evidence type="ECO:0000256" key="1">
    <source>
        <dbReference type="ARBA" id="ARBA00009673"/>
    </source>
</evidence>
<organism evidence="3 4">
    <name type="scientific">Maledivibacter halophilus</name>
    <dbReference type="NCBI Taxonomy" id="36842"/>
    <lineage>
        <taxon>Bacteria</taxon>
        <taxon>Bacillati</taxon>
        <taxon>Bacillota</taxon>
        <taxon>Clostridia</taxon>
        <taxon>Peptostreptococcales</taxon>
        <taxon>Caminicellaceae</taxon>
        <taxon>Maledivibacter</taxon>
    </lineage>
</organism>
<dbReference type="InterPro" id="IPR003732">
    <property type="entry name" value="Daa-tRNA_deacyls_DTD"/>
</dbReference>
<dbReference type="HAMAP" id="MF_00518">
    <property type="entry name" value="Deacylase_Dtd"/>
    <property type="match status" value="1"/>
</dbReference>
<keyword evidence="4" id="KW-1185">Reference proteome</keyword>
<dbReference type="Pfam" id="PF02580">
    <property type="entry name" value="Tyr_Deacylase"/>
    <property type="match status" value="1"/>
</dbReference>
<reference evidence="3 4" key="1">
    <citation type="submission" date="2017-02" db="EMBL/GenBank/DDBJ databases">
        <authorList>
            <person name="Peterson S.W."/>
        </authorList>
    </citation>
    <scope>NUCLEOTIDE SEQUENCE [LARGE SCALE GENOMIC DNA]</scope>
    <source>
        <strain evidence="3 4">M1</strain>
    </source>
</reference>
<dbReference type="GO" id="GO:0106026">
    <property type="term" value="F:Gly-tRNA(Ala) deacylase activity"/>
    <property type="evidence" value="ECO:0007669"/>
    <property type="project" value="UniProtKB-UniRule"/>
</dbReference>
<gene>
    <name evidence="2" type="primary">dtd</name>
    <name evidence="3" type="ORF">SAMN02194393_02377</name>
</gene>
<accession>A0A1T5L2F1</accession>
<dbReference type="EMBL" id="FUZT01000005">
    <property type="protein sequence ID" value="SKC70113.1"/>
    <property type="molecule type" value="Genomic_DNA"/>
</dbReference>
<dbReference type="EC" id="3.1.1.-" evidence="2"/>
<comment type="subunit">
    <text evidence="2">Homodimer.</text>
</comment>
<dbReference type="GO" id="GO:0005737">
    <property type="term" value="C:cytoplasm"/>
    <property type="evidence" value="ECO:0007669"/>
    <property type="project" value="UniProtKB-SubCell"/>
</dbReference>
<proteinExistence type="inferred from homology"/>
<comment type="subcellular location">
    <subcellularLocation>
        <location evidence="2">Cytoplasm</location>
    </subcellularLocation>
</comment>
<dbReference type="PANTHER" id="PTHR10472:SF5">
    <property type="entry name" value="D-AMINOACYL-TRNA DEACYLASE 1"/>
    <property type="match status" value="1"/>
</dbReference>
<sequence>MRAVVQRVTKANVMVQNEKVGDIDKGLLVLLGVEDGDNKEDVKYMVEKITNLRIFEDENEKLNLSVLDIKGKILAVSQFTLLGDCRKGRRPNFMKAAKPDIANKLYEDFVGKAREKGLEVETGVFREHMVINLSNDGPVTILVDSKKIF</sequence>
<name>A0A1T5L2F1_9FIRM</name>
<dbReference type="RefSeq" id="WP_079491874.1">
    <property type="nucleotide sequence ID" value="NZ_FUZT01000005.1"/>
</dbReference>
<dbReference type="Gene3D" id="3.50.80.10">
    <property type="entry name" value="D-tyrosyl-tRNA(Tyr) deacylase"/>
    <property type="match status" value="1"/>
</dbReference>
<keyword evidence="2" id="KW-0963">Cytoplasm</keyword>
<evidence type="ECO:0000256" key="2">
    <source>
        <dbReference type="HAMAP-Rule" id="MF_00518"/>
    </source>
</evidence>
<dbReference type="GO" id="GO:0019478">
    <property type="term" value="P:D-amino acid catabolic process"/>
    <property type="evidence" value="ECO:0007669"/>
    <property type="project" value="UniProtKB-UniRule"/>
</dbReference>
<dbReference type="GO" id="GO:0043908">
    <property type="term" value="F:Ser(Gly)-tRNA(Ala) hydrolase activity"/>
    <property type="evidence" value="ECO:0007669"/>
    <property type="project" value="UniProtKB-UniRule"/>
</dbReference>